<sequence>MIKTFTQNDLIRFLYHETTEKETEEIKHALLSDPELNEQFNQLCSMTKELDGGLLKPSSATVLNILSHVRSVSSVKR</sequence>
<gene>
    <name evidence="1" type="ORF">SanaruYs_11790</name>
</gene>
<evidence type="ECO:0000313" key="2">
    <source>
        <dbReference type="Proteomes" id="UP000288227"/>
    </source>
</evidence>
<evidence type="ECO:0000313" key="1">
    <source>
        <dbReference type="EMBL" id="GCC50960.1"/>
    </source>
</evidence>
<dbReference type="EMBL" id="BHXQ01000002">
    <property type="protein sequence ID" value="GCC50960.1"/>
    <property type="molecule type" value="Genomic_DNA"/>
</dbReference>
<comment type="caution">
    <text evidence="1">The sequence shown here is derived from an EMBL/GenBank/DDBJ whole genome shotgun (WGS) entry which is preliminary data.</text>
</comment>
<accession>A0A401U7U2</accession>
<organism evidence="1 2">
    <name type="scientific">Chryseotalea sanaruensis</name>
    <dbReference type="NCBI Taxonomy" id="2482724"/>
    <lineage>
        <taxon>Bacteria</taxon>
        <taxon>Pseudomonadati</taxon>
        <taxon>Bacteroidota</taxon>
        <taxon>Cytophagia</taxon>
        <taxon>Cytophagales</taxon>
        <taxon>Chryseotaleaceae</taxon>
        <taxon>Chryseotalea</taxon>
    </lineage>
</organism>
<keyword evidence="2" id="KW-1185">Reference proteome</keyword>
<protein>
    <recommendedName>
        <fullName evidence="3">Anti-sigma factor</fullName>
    </recommendedName>
</protein>
<proteinExistence type="predicted"/>
<reference evidence="1 2" key="1">
    <citation type="submission" date="2018-11" db="EMBL/GenBank/DDBJ databases">
        <title>Chryseotalea sanarue gen. nov., sp., nov., a member of the family Cytophagaceae, isolated from a brackish lake in Hamamatsu Japan.</title>
        <authorList>
            <person name="Maejima Y."/>
            <person name="Iino T."/>
            <person name="Muraguchi Y."/>
            <person name="Fukuda K."/>
            <person name="Ohkuma M."/>
            <person name="Moriuchi R."/>
            <person name="Dohra H."/>
            <person name="Kimbara K."/>
            <person name="Shintani M."/>
        </authorList>
    </citation>
    <scope>NUCLEOTIDE SEQUENCE [LARGE SCALE GENOMIC DNA]</scope>
    <source>
        <strain evidence="1 2">Ys</strain>
    </source>
</reference>
<dbReference type="AlphaFoldDB" id="A0A401U7U2"/>
<evidence type="ECO:0008006" key="3">
    <source>
        <dbReference type="Google" id="ProtNLM"/>
    </source>
</evidence>
<dbReference type="Proteomes" id="UP000288227">
    <property type="component" value="Unassembled WGS sequence"/>
</dbReference>
<name>A0A401U7U2_9BACT</name>